<dbReference type="GO" id="GO:0039694">
    <property type="term" value="P:viral RNA genome replication"/>
    <property type="evidence" value="ECO:0007669"/>
    <property type="project" value="InterPro"/>
</dbReference>
<evidence type="ECO:0000313" key="7">
    <source>
        <dbReference type="EMBL" id="APG75878.1"/>
    </source>
</evidence>
<dbReference type="SUPFAM" id="SSF56672">
    <property type="entry name" value="DNA/RNA polymerases"/>
    <property type="match status" value="1"/>
</dbReference>
<dbReference type="InterPro" id="IPR001795">
    <property type="entry name" value="RNA-dir_pol_luteovirus"/>
</dbReference>
<dbReference type="InterPro" id="IPR001205">
    <property type="entry name" value="RNA-dir_pol_C"/>
</dbReference>
<comment type="catalytic activity">
    <reaction evidence="5">
        <text>RNA(n) + a ribonucleoside 5'-triphosphate = RNA(n+1) + diphosphate</text>
        <dbReference type="Rhea" id="RHEA:21248"/>
        <dbReference type="Rhea" id="RHEA-COMP:14527"/>
        <dbReference type="Rhea" id="RHEA-COMP:17342"/>
        <dbReference type="ChEBI" id="CHEBI:33019"/>
        <dbReference type="ChEBI" id="CHEBI:61557"/>
        <dbReference type="ChEBI" id="CHEBI:140395"/>
        <dbReference type="EC" id="2.7.7.48"/>
    </reaction>
</comment>
<protein>
    <recommendedName>
        <fullName evidence="6">RdRp catalytic domain-containing protein</fullName>
    </recommendedName>
</protein>
<keyword evidence="2" id="KW-0548">Nucleotidyltransferase</keyword>
<dbReference type="GO" id="GO:0006351">
    <property type="term" value="P:DNA-templated transcription"/>
    <property type="evidence" value="ECO:0007669"/>
    <property type="project" value="InterPro"/>
</dbReference>
<evidence type="ECO:0000256" key="3">
    <source>
        <dbReference type="ARBA" id="ARBA00022741"/>
    </source>
</evidence>
<evidence type="ECO:0000256" key="2">
    <source>
        <dbReference type="ARBA" id="ARBA00022695"/>
    </source>
</evidence>
<dbReference type="EMBL" id="KX882891">
    <property type="protein sequence ID" value="APG75878.1"/>
    <property type="molecule type" value="Genomic_RNA"/>
</dbReference>
<accession>A0A1L3KER5</accession>
<dbReference type="GO" id="GO:0003723">
    <property type="term" value="F:RNA binding"/>
    <property type="evidence" value="ECO:0007669"/>
    <property type="project" value="InterPro"/>
</dbReference>
<dbReference type="GO" id="GO:0000166">
    <property type="term" value="F:nucleotide binding"/>
    <property type="evidence" value="ECO:0007669"/>
    <property type="project" value="UniProtKB-KW"/>
</dbReference>
<evidence type="ECO:0000259" key="6">
    <source>
        <dbReference type="PROSITE" id="PS50507"/>
    </source>
</evidence>
<reference evidence="7" key="1">
    <citation type="journal article" date="2016" name="Nature">
        <title>Redefining the invertebrate RNA virosphere.</title>
        <authorList>
            <person name="Shi M."/>
            <person name="Lin X.D."/>
            <person name="Tian J.H."/>
            <person name="Chen L.J."/>
            <person name="Chen X."/>
            <person name="Li C.X."/>
            <person name="Qin X.C."/>
            <person name="Li J."/>
            <person name="Cao J.P."/>
            <person name="Eden J.S."/>
            <person name="Buchmann J."/>
            <person name="Wang W."/>
            <person name="Xu J."/>
            <person name="Holmes E.C."/>
            <person name="Zhang Y.Z."/>
        </authorList>
    </citation>
    <scope>NUCLEOTIDE SEQUENCE</scope>
    <source>
        <strain evidence="7">SXSSP2582</strain>
    </source>
</reference>
<organism evidence="7">
    <name type="scientific">Sanxia water strider virus 11</name>
    <dbReference type="NCBI Taxonomy" id="1923395"/>
    <lineage>
        <taxon>Viruses</taxon>
        <taxon>Riboviria</taxon>
    </lineage>
</organism>
<evidence type="ECO:0000256" key="5">
    <source>
        <dbReference type="ARBA" id="ARBA00048744"/>
    </source>
</evidence>
<dbReference type="Pfam" id="PF00680">
    <property type="entry name" value="RdRP_1"/>
    <property type="match status" value="1"/>
</dbReference>
<keyword evidence="1" id="KW-0808">Transferase</keyword>
<dbReference type="PROSITE" id="PS50507">
    <property type="entry name" value="RDRP_SSRNA_POS"/>
    <property type="match status" value="1"/>
</dbReference>
<dbReference type="PRINTS" id="PR00914">
    <property type="entry name" value="LVIRUSRNAPOL"/>
</dbReference>
<keyword evidence="3" id="KW-0547">Nucleotide-binding</keyword>
<feature type="domain" description="RdRp catalytic" evidence="6">
    <location>
        <begin position="134"/>
        <end position="260"/>
    </location>
</feature>
<evidence type="ECO:0000256" key="4">
    <source>
        <dbReference type="ARBA" id="ARBA00022953"/>
    </source>
</evidence>
<dbReference type="InterPro" id="IPR043502">
    <property type="entry name" value="DNA/RNA_pol_sf"/>
</dbReference>
<dbReference type="InterPro" id="IPR007094">
    <property type="entry name" value="RNA-dir_pol_PSvirus"/>
</dbReference>
<sequence>MTYDQFLRELENVDMSSSPGYPLMLRYSVNRDFLKNADDSWNMKNVRSLWENVRRSLVDKLSDPIRVFVKKEPHKMSKIDSSRYRLIYSVSLVDTMIDRMLFGDFSRKLLENWLSTPSMIGWSPYRGGWKLLPHKAVGYDFSAWEYTVRDWLISDFKTVLMDLCYEDVQTPYGSWKDLVEFRFRQLFSESILHFSNGRRLKQKIPGLMKSGTFLTIIGNTVMQVLLYLTACYQAGETPGEILAMGDDSLYRRKLSPLVLFLYKIWGFVVKGFAENEFCGTTWNSGFVEPVYRGKHLARLARLTDDLAKETLQSYQVVYGASKWLGRLRDIISRTYPHALLPVRLITDIYNGFT</sequence>
<evidence type="ECO:0000256" key="1">
    <source>
        <dbReference type="ARBA" id="ARBA00022679"/>
    </source>
</evidence>
<keyword evidence="4" id="KW-0693">Viral RNA replication</keyword>
<name>A0A1L3KER5_9VIRU</name>
<proteinExistence type="predicted"/>
<dbReference type="GO" id="GO:0003968">
    <property type="term" value="F:RNA-directed RNA polymerase activity"/>
    <property type="evidence" value="ECO:0007669"/>
    <property type="project" value="UniProtKB-EC"/>
</dbReference>